<reference evidence="7 8" key="1">
    <citation type="submission" date="2017-07" db="EMBL/GenBank/DDBJ databases">
        <title>The genome sequence of Paludifilum halophilum highlights mechanisms for microbial adaptation to high salt environemnts.</title>
        <authorList>
            <person name="Belbahri L."/>
        </authorList>
    </citation>
    <scope>NUCLEOTIDE SEQUENCE [LARGE SCALE GENOMIC DNA]</scope>
    <source>
        <strain evidence="7 8">DSM 102817</strain>
    </source>
</reference>
<evidence type="ECO:0000256" key="3">
    <source>
        <dbReference type="ARBA" id="ARBA00022989"/>
    </source>
</evidence>
<dbReference type="Proteomes" id="UP000215459">
    <property type="component" value="Unassembled WGS sequence"/>
</dbReference>
<dbReference type="GO" id="GO:0016020">
    <property type="term" value="C:membrane"/>
    <property type="evidence" value="ECO:0007669"/>
    <property type="project" value="UniProtKB-SubCell"/>
</dbReference>
<feature type="domain" description="Ion transport" evidence="6">
    <location>
        <begin position="15"/>
        <end position="109"/>
    </location>
</feature>
<keyword evidence="4 5" id="KW-0472">Membrane</keyword>
<sequence length="110" mass="13144">MKIQPSKLESLLRPLYESVTALVVFSYTVILIHQTVQPGASSPFTPEVMLWIDWCLIAWFAVDYLIRLWHAPNKRRFVLRNWFDLVAMIPFESFFRPFRLLRLIRLVHLI</sequence>
<dbReference type="OrthoDB" id="9785285at2"/>
<comment type="subcellular location">
    <subcellularLocation>
        <location evidence="1">Membrane</location>
        <topology evidence="1">Multi-pass membrane protein</topology>
    </subcellularLocation>
</comment>
<comment type="caution">
    <text evidence="7">The sequence shown here is derived from an EMBL/GenBank/DDBJ whole genome shotgun (WGS) entry which is preliminary data.</text>
</comment>
<dbReference type="InterPro" id="IPR027359">
    <property type="entry name" value="Volt_channel_dom_sf"/>
</dbReference>
<evidence type="ECO:0000256" key="5">
    <source>
        <dbReference type="SAM" id="Phobius"/>
    </source>
</evidence>
<feature type="transmembrane region" description="Helical" evidence="5">
    <location>
        <begin position="48"/>
        <end position="66"/>
    </location>
</feature>
<protein>
    <recommendedName>
        <fullName evidence="6">Ion transport domain-containing protein</fullName>
    </recommendedName>
</protein>
<feature type="transmembrane region" description="Helical" evidence="5">
    <location>
        <begin position="15"/>
        <end position="36"/>
    </location>
</feature>
<dbReference type="Gene3D" id="1.20.120.350">
    <property type="entry name" value="Voltage-gated potassium channels. Chain C"/>
    <property type="match status" value="1"/>
</dbReference>
<dbReference type="SUPFAM" id="SSF81324">
    <property type="entry name" value="Voltage-gated potassium channels"/>
    <property type="match status" value="1"/>
</dbReference>
<accession>A0A235B7A4</accession>
<evidence type="ECO:0000256" key="4">
    <source>
        <dbReference type="ARBA" id="ARBA00023136"/>
    </source>
</evidence>
<evidence type="ECO:0000259" key="6">
    <source>
        <dbReference type="Pfam" id="PF00520"/>
    </source>
</evidence>
<keyword evidence="2 5" id="KW-0812">Transmembrane</keyword>
<dbReference type="AlphaFoldDB" id="A0A235B7A4"/>
<dbReference type="InterPro" id="IPR005821">
    <property type="entry name" value="Ion_trans_dom"/>
</dbReference>
<evidence type="ECO:0000313" key="7">
    <source>
        <dbReference type="EMBL" id="OYD08176.1"/>
    </source>
</evidence>
<proteinExistence type="predicted"/>
<keyword evidence="3 5" id="KW-1133">Transmembrane helix</keyword>
<evidence type="ECO:0000256" key="1">
    <source>
        <dbReference type="ARBA" id="ARBA00004141"/>
    </source>
</evidence>
<evidence type="ECO:0000313" key="8">
    <source>
        <dbReference type="Proteomes" id="UP000215459"/>
    </source>
</evidence>
<dbReference type="EMBL" id="NOWF01000004">
    <property type="protein sequence ID" value="OYD08176.1"/>
    <property type="molecule type" value="Genomic_DNA"/>
</dbReference>
<dbReference type="GO" id="GO:0005216">
    <property type="term" value="F:monoatomic ion channel activity"/>
    <property type="evidence" value="ECO:0007669"/>
    <property type="project" value="InterPro"/>
</dbReference>
<dbReference type="Pfam" id="PF00520">
    <property type="entry name" value="Ion_trans"/>
    <property type="match status" value="1"/>
</dbReference>
<evidence type="ECO:0000256" key="2">
    <source>
        <dbReference type="ARBA" id="ARBA00022692"/>
    </source>
</evidence>
<keyword evidence="8" id="KW-1185">Reference proteome</keyword>
<name>A0A235B7A4_9BACL</name>
<gene>
    <name evidence="7" type="ORF">CHM34_08715</name>
</gene>
<organism evidence="7 8">
    <name type="scientific">Paludifilum halophilum</name>
    <dbReference type="NCBI Taxonomy" id="1642702"/>
    <lineage>
        <taxon>Bacteria</taxon>
        <taxon>Bacillati</taxon>
        <taxon>Bacillota</taxon>
        <taxon>Bacilli</taxon>
        <taxon>Bacillales</taxon>
        <taxon>Thermoactinomycetaceae</taxon>
        <taxon>Paludifilum</taxon>
    </lineage>
</organism>